<comment type="caution">
    <text evidence="2">The sequence shown here is derived from an EMBL/GenBank/DDBJ whole genome shotgun (WGS) entry which is preliminary data.</text>
</comment>
<gene>
    <name evidence="2" type="ORF">RY831_04755</name>
</gene>
<dbReference type="Pfam" id="PF16986">
    <property type="entry name" value="CzcE"/>
    <property type="match status" value="1"/>
</dbReference>
<evidence type="ECO:0000313" key="3">
    <source>
        <dbReference type="Proteomes" id="UP001352263"/>
    </source>
</evidence>
<sequence>MAFSTFTYRFAILLVGSSISVSVLAASSAKQGMYGSPASASNIQRTINLNKNYVNVVQGETVRFVTPNGDAFIWTFDTWTTNTFKLANIAPENIRVGNATVFVQPNPLYLGGSQ</sequence>
<dbReference type="InterPro" id="IPR038674">
    <property type="entry name" value="CzcE_sf"/>
</dbReference>
<protein>
    <submittedName>
        <fullName evidence="2">CzcE family metal-binding protein</fullName>
    </submittedName>
</protein>
<evidence type="ECO:0000256" key="1">
    <source>
        <dbReference type="SAM" id="SignalP"/>
    </source>
</evidence>
<dbReference type="InterPro" id="IPR031560">
    <property type="entry name" value="CzcE"/>
</dbReference>
<evidence type="ECO:0000313" key="2">
    <source>
        <dbReference type="EMBL" id="MEC4718444.1"/>
    </source>
</evidence>
<keyword evidence="1" id="KW-0732">Signal</keyword>
<dbReference type="RefSeq" id="WP_326505166.1">
    <property type="nucleotide sequence ID" value="NZ_JAWIIV010000002.1"/>
</dbReference>
<proteinExistence type="predicted"/>
<accession>A0ABU6J4A4</accession>
<dbReference type="Gene3D" id="2.60.40.2280">
    <property type="entry name" value="Heavy-metal resistance protein CzcE"/>
    <property type="match status" value="1"/>
</dbReference>
<dbReference type="EMBL" id="JAWIIV010000002">
    <property type="protein sequence ID" value="MEC4718444.1"/>
    <property type="molecule type" value="Genomic_DNA"/>
</dbReference>
<reference evidence="2 3" key="1">
    <citation type="submission" date="2023-10" db="EMBL/GenBank/DDBJ databases">
        <title>Noviherbaspirillum sp. CPCC 100848 genome assembly.</title>
        <authorList>
            <person name="Li X.Y."/>
            <person name="Fang X.M."/>
        </authorList>
    </citation>
    <scope>NUCLEOTIDE SEQUENCE [LARGE SCALE GENOMIC DNA]</scope>
    <source>
        <strain evidence="2 3">CPCC 100848</strain>
    </source>
</reference>
<keyword evidence="3" id="KW-1185">Reference proteome</keyword>
<feature type="chain" id="PRO_5046984439" evidence="1">
    <location>
        <begin position="26"/>
        <end position="114"/>
    </location>
</feature>
<dbReference type="Proteomes" id="UP001352263">
    <property type="component" value="Unassembled WGS sequence"/>
</dbReference>
<name>A0ABU6J4A4_9BURK</name>
<feature type="signal peptide" evidence="1">
    <location>
        <begin position="1"/>
        <end position="25"/>
    </location>
</feature>
<organism evidence="2 3">
    <name type="scientific">Noviherbaspirillum album</name>
    <dbReference type="NCBI Taxonomy" id="3080276"/>
    <lineage>
        <taxon>Bacteria</taxon>
        <taxon>Pseudomonadati</taxon>
        <taxon>Pseudomonadota</taxon>
        <taxon>Betaproteobacteria</taxon>
        <taxon>Burkholderiales</taxon>
        <taxon>Oxalobacteraceae</taxon>
        <taxon>Noviherbaspirillum</taxon>
    </lineage>
</organism>